<reference evidence="1 2" key="1">
    <citation type="submission" date="2019-11" db="EMBL/GenBank/DDBJ databases">
        <title>Pseudomonas karstica sp. nov. and Pseudomonas spelaei sp. nov. from karst caves.</title>
        <authorList>
            <person name="Zeman M."/>
        </authorList>
    </citation>
    <scope>NUCLEOTIDE SEQUENCE [LARGE SCALE GENOMIC DNA]</scope>
    <source>
        <strain evidence="1 2">CCM 7893</strain>
    </source>
</reference>
<evidence type="ECO:0000313" key="2">
    <source>
        <dbReference type="Proteomes" id="UP000438196"/>
    </source>
</evidence>
<dbReference type="RefSeq" id="WP_155584566.1">
    <property type="nucleotide sequence ID" value="NZ_JBHSTH010000023.1"/>
</dbReference>
<dbReference type="Proteomes" id="UP000438196">
    <property type="component" value="Unassembled WGS sequence"/>
</dbReference>
<dbReference type="OrthoDB" id="9178965at2"/>
<dbReference type="SUPFAM" id="SSF53448">
    <property type="entry name" value="Nucleotide-diphospho-sugar transferases"/>
    <property type="match status" value="1"/>
</dbReference>
<keyword evidence="2" id="KW-1185">Reference proteome</keyword>
<sequence>MFSNQLLYLLYGDKSVYRHEAKFSILSALRHRKDPASFTITVMTDQPEAFDGWPITVLPLDAQTLDTWKGAGGYYHRRKACAIQAGAQLADKTIFIDTDTVFFKDPAELFGRVTDHQFLMDEFEWSWAQASQRSEYRAFVEEVEAGNQRPAPSLKLFNSGICGLTRANVAMLDGALGLIDQWAHHGATLLTIEQIAVSFMLDGKKVVEANDCINHYFSVKSYHHAMLKVFFDLHGEDYRDTLPQMTFLVPDGLPKNALYDRLRLKWKLKGQCTTSRKVAKFYLLGKQAKRCTYLNACRPLWWEKALEELKTLEAGDETRVKLDSFWRADPEFASFAKEQVAEPV</sequence>
<dbReference type="AlphaFoldDB" id="A0A6I3WGT7"/>
<gene>
    <name evidence="1" type="ORF">GNF76_18480</name>
</gene>
<dbReference type="EMBL" id="WNNK01000016">
    <property type="protein sequence ID" value="MUF06342.1"/>
    <property type="molecule type" value="Genomic_DNA"/>
</dbReference>
<name>A0A6I3WGT7_9PSED</name>
<protein>
    <submittedName>
        <fullName evidence="1">Uncharacterized protein</fullName>
    </submittedName>
</protein>
<evidence type="ECO:0000313" key="1">
    <source>
        <dbReference type="EMBL" id="MUF06342.1"/>
    </source>
</evidence>
<dbReference type="InterPro" id="IPR029044">
    <property type="entry name" value="Nucleotide-diphossugar_trans"/>
</dbReference>
<accession>A0A6I3WGT7</accession>
<organism evidence="1 2">
    <name type="scientific">Pseudomonas spelaei</name>
    <dbReference type="NCBI Taxonomy" id="1055469"/>
    <lineage>
        <taxon>Bacteria</taxon>
        <taxon>Pseudomonadati</taxon>
        <taxon>Pseudomonadota</taxon>
        <taxon>Gammaproteobacteria</taxon>
        <taxon>Pseudomonadales</taxon>
        <taxon>Pseudomonadaceae</taxon>
        <taxon>Pseudomonas</taxon>
    </lineage>
</organism>
<comment type="caution">
    <text evidence="1">The sequence shown here is derived from an EMBL/GenBank/DDBJ whole genome shotgun (WGS) entry which is preliminary data.</text>
</comment>
<proteinExistence type="predicted"/>